<feature type="domain" description="Toprim" evidence="6">
    <location>
        <begin position="2"/>
        <end position="146"/>
    </location>
</feature>
<keyword evidence="4 5" id="KW-0413">Isomerase</keyword>
<dbReference type="Gene3D" id="3.40.50.140">
    <property type="match status" value="1"/>
</dbReference>
<gene>
    <name evidence="8" type="ORF">CTOB1V02_LOCUS15218</name>
</gene>
<dbReference type="InterPro" id="IPR000380">
    <property type="entry name" value="Topo_IA"/>
</dbReference>
<comment type="function">
    <text evidence="5">Introduces a single-strand break via transesterification at a target site in duplex DNA. Releases the supercoiling and torsional tension of DNA introduced during the DNA replication and transcription by transiently cleaving and rejoining one strand of the DNA duplex. The scissile phosphodiester is attacked by the catalytic tyrosine of the enzyme, resulting in the formation of a DNA-(5'-phosphotyrosyl)-enzyme intermediate and the expulsion of a 3'-OH DNA strand.</text>
</comment>
<name>A0A7R8WV41_9CRUS</name>
<dbReference type="InterPro" id="IPR006171">
    <property type="entry name" value="TOPRIM_dom"/>
</dbReference>
<keyword evidence="2 5" id="KW-0799">Topoisomerase</keyword>
<dbReference type="FunFam" id="3.40.50.140:FF:000003">
    <property type="entry name" value="DNA topoisomerase"/>
    <property type="match status" value="1"/>
</dbReference>
<evidence type="ECO:0000259" key="7">
    <source>
        <dbReference type="PROSITE" id="PS52039"/>
    </source>
</evidence>
<dbReference type="PANTHER" id="PTHR11390:SF21">
    <property type="entry name" value="DNA TOPOISOMERASE 3-ALPHA"/>
    <property type="match status" value="1"/>
</dbReference>
<dbReference type="GO" id="GO:0006265">
    <property type="term" value="P:DNA topological change"/>
    <property type="evidence" value="ECO:0007669"/>
    <property type="project" value="InterPro"/>
</dbReference>
<dbReference type="SMART" id="SM00493">
    <property type="entry name" value="TOPRIM"/>
    <property type="match status" value="1"/>
</dbReference>
<keyword evidence="3 5" id="KW-0238">DNA-binding</keyword>
<reference evidence="8" key="1">
    <citation type="submission" date="2020-11" db="EMBL/GenBank/DDBJ databases">
        <authorList>
            <person name="Tran Van P."/>
        </authorList>
    </citation>
    <scope>NUCLEOTIDE SEQUENCE</scope>
</reference>
<dbReference type="GO" id="GO:0006281">
    <property type="term" value="P:DNA repair"/>
    <property type="evidence" value="ECO:0007669"/>
    <property type="project" value="TreeGrafter"/>
</dbReference>
<dbReference type="PROSITE" id="PS52039">
    <property type="entry name" value="TOPO_IA_2"/>
    <property type="match status" value="1"/>
</dbReference>
<dbReference type="GO" id="GO:0005634">
    <property type="term" value="C:nucleus"/>
    <property type="evidence" value="ECO:0007669"/>
    <property type="project" value="TreeGrafter"/>
</dbReference>
<evidence type="ECO:0000256" key="1">
    <source>
        <dbReference type="ARBA" id="ARBA00009446"/>
    </source>
</evidence>
<dbReference type="InterPro" id="IPR013824">
    <property type="entry name" value="Topo_IA_cen_sub1"/>
</dbReference>
<dbReference type="GO" id="GO:0031422">
    <property type="term" value="C:RecQ family helicase-topoisomerase III complex"/>
    <property type="evidence" value="ECO:0007669"/>
    <property type="project" value="TreeGrafter"/>
</dbReference>
<dbReference type="CDD" id="cd03362">
    <property type="entry name" value="TOPRIM_TopoIA_TopoIII"/>
    <property type="match status" value="1"/>
</dbReference>
<evidence type="ECO:0000256" key="5">
    <source>
        <dbReference type="RuleBase" id="RU362092"/>
    </source>
</evidence>
<feature type="non-terminal residue" evidence="8">
    <location>
        <position position="237"/>
    </location>
</feature>
<dbReference type="AlphaFoldDB" id="A0A7R8WV41"/>
<dbReference type="OrthoDB" id="430051at2759"/>
<proteinExistence type="inferred from homology"/>
<sequence length="237" mass="27189">MRVLNVAEKNDAAKGIAGFLSNGNLHRKEGRSQYNKIYEFNYRVDGRDCQMAMTSVSGHLLQLEFSTAYRKWMSCNPHALFEAPVQKICSEEYQPVKETLESEARRSEMLIIWTDCDREGENIGFEIISVCQAVNPNLIVKRAKFSEITKQSVTRAMSQLGEPDKKQSDAVDVRQELDLRIGAAFTRFQTLRLKTVFPQTLQNNLISYGSCQFPTLGFVVERYNAIEKFIPEPFWKL</sequence>
<evidence type="ECO:0000259" key="6">
    <source>
        <dbReference type="PROSITE" id="PS50880"/>
    </source>
</evidence>
<dbReference type="GO" id="GO:0003677">
    <property type="term" value="F:DNA binding"/>
    <property type="evidence" value="ECO:0007669"/>
    <property type="project" value="UniProtKB-KW"/>
</dbReference>
<dbReference type="Gene3D" id="1.10.460.10">
    <property type="entry name" value="Topoisomerase I, domain 2"/>
    <property type="match status" value="1"/>
</dbReference>
<protein>
    <recommendedName>
        <fullName evidence="5">DNA topoisomerase</fullName>
        <ecNumber evidence="5">5.6.2.1</ecNumber>
    </recommendedName>
</protein>
<comment type="catalytic activity">
    <reaction evidence="5">
        <text>ATP-independent breakage of single-stranded DNA, followed by passage and rejoining.</text>
        <dbReference type="EC" id="5.6.2.1"/>
    </reaction>
</comment>
<dbReference type="SUPFAM" id="SSF56712">
    <property type="entry name" value="Prokaryotic type I DNA topoisomerase"/>
    <property type="match status" value="1"/>
</dbReference>
<dbReference type="GO" id="GO:0006310">
    <property type="term" value="P:DNA recombination"/>
    <property type="evidence" value="ECO:0007669"/>
    <property type="project" value="TreeGrafter"/>
</dbReference>
<dbReference type="InterPro" id="IPR023405">
    <property type="entry name" value="Topo_IA_core_domain"/>
</dbReference>
<evidence type="ECO:0000256" key="2">
    <source>
        <dbReference type="ARBA" id="ARBA00023029"/>
    </source>
</evidence>
<dbReference type="InterPro" id="IPR034144">
    <property type="entry name" value="TOPRIM_TopoIII"/>
</dbReference>
<evidence type="ECO:0000313" key="8">
    <source>
        <dbReference type="EMBL" id="CAD7237403.1"/>
    </source>
</evidence>
<dbReference type="Pfam" id="PF01131">
    <property type="entry name" value="Topoisom_bac"/>
    <property type="match status" value="1"/>
</dbReference>
<dbReference type="InterPro" id="IPR003601">
    <property type="entry name" value="Topo_IA_2"/>
</dbReference>
<evidence type="ECO:0000256" key="3">
    <source>
        <dbReference type="ARBA" id="ARBA00023125"/>
    </source>
</evidence>
<dbReference type="SMART" id="SM00436">
    <property type="entry name" value="TOP1Bc"/>
    <property type="match status" value="1"/>
</dbReference>
<feature type="domain" description="Topo IA-type catalytic" evidence="7">
    <location>
        <begin position="164"/>
        <end position="237"/>
    </location>
</feature>
<dbReference type="Pfam" id="PF01751">
    <property type="entry name" value="Toprim"/>
    <property type="match status" value="1"/>
</dbReference>
<dbReference type="GO" id="GO:0003917">
    <property type="term" value="F:DNA topoisomerase type I (single strand cut, ATP-independent) activity"/>
    <property type="evidence" value="ECO:0007669"/>
    <property type="project" value="UniProtKB-EC"/>
</dbReference>
<dbReference type="PANTHER" id="PTHR11390">
    <property type="entry name" value="PROKARYOTIC DNA TOPOISOMERASE"/>
    <property type="match status" value="1"/>
</dbReference>
<comment type="similarity">
    <text evidence="1 5">Belongs to the type IA topoisomerase family.</text>
</comment>
<dbReference type="PRINTS" id="PR00417">
    <property type="entry name" value="PRTPISMRASEI"/>
</dbReference>
<dbReference type="PROSITE" id="PS50880">
    <property type="entry name" value="TOPRIM"/>
    <property type="match status" value="1"/>
</dbReference>
<dbReference type="InterPro" id="IPR013497">
    <property type="entry name" value="Topo_IA_cen"/>
</dbReference>
<evidence type="ECO:0000256" key="4">
    <source>
        <dbReference type="ARBA" id="ARBA00023235"/>
    </source>
</evidence>
<organism evidence="8">
    <name type="scientific">Cyprideis torosa</name>
    <dbReference type="NCBI Taxonomy" id="163714"/>
    <lineage>
        <taxon>Eukaryota</taxon>
        <taxon>Metazoa</taxon>
        <taxon>Ecdysozoa</taxon>
        <taxon>Arthropoda</taxon>
        <taxon>Crustacea</taxon>
        <taxon>Oligostraca</taxon>
        <taxon>Ostracoda</taxon>
        <taxon>Podocopa</taxon>
        <taxon>Podocopida</taxon>
        <taxon>Cytherocopina</taxon>
        <taxon>Cytheroidea</taxon>
        <taxon>Cytherideidae</taxon>
        <taxon>Cyprideis</taxon>
    </lineage>
</organism>
<dbReference type="EMBL" id="OB687678">
    <property type="protein sequence ID" value="CAD7237403.1"/>
    <property type="molecule type" value="Genomic_DNA"/>
</dbReference>
<dbReference type="EC" id="5.6.2.1" evidence="5"/>
<accession>A0A7R8WV41</accession>